<protein>
    <submittedName>
        <fullName evidence="2">GNAT family N-acetyltransferase</fullName>
    </submittedName>
</protein>
<accession>A0ABU2MTZ4</accession>
<feature type="domain" description="N-acetyltransferase" evidence="1">
    <location>
        <begin position="10"/>
        <end position="182"/>
    </location>
</feature>
<dbReference type="InterPro" id="IPR000182">
    <property type="entry name" value="GNAT_dom"/>
</dbReference>
<dbReference type="InterPro" id="IPR016181">
    <property type="entry name" value="Acyl_CoA_acyltransferase"/>
</dbReference>
<dbReference type="SUPFAM" id="SSF55729">
    <property type="entry name" value="Acyl-CoA N-acyltransferases (Nat)"/>
    <property type="match status" value="1"/>
</dbReference>
<evidence type="ECO:0000313" key="2">
    <source>
        <dbReference type="EMBL" id="MDT0345109.1"/>
    </source>
</evidence>
<dbReference type="RefSeq" id="WP_311706234.1">
    <property type="nucleotide sequence ID" value="NZ_JAVREL010000012.1"/>
</dbReference>
<reference evidence="3" key="1">
    <citation type="submission" date="2023-07" db="EMBL/GenBank/DDBJ databases">
        <title>30 novel species of actinomycetes from the DSMZ collection.</title>
        <authorList>
            <person name="Nouioui I."/>
        </authorList>
    </citation>
    <scope>NUCLEOTIDE SEQUENCE [LARGE SCALE GENOMIC DNA]</scope>
    <source>
        <strain evidence="3">DSM 44938</strain>
    </source>
</reference>
<keyword evidence="3" id="KW-1185">Reference proteome</keyword>
<dbReference type="PANTHER" id="PTHR43792:SF1">
    <property type="entry name" value="N-ACETYLTRANSFERASE DOMAIN-CONTAINING PROTEIN"/>
    <property type="match status" value="1"/>
</dbReference>
<evidence type="ECO:0000259" key="1">
    <source>
        <dbReference type="PROSITE" id="PS51186"/>
    </source>
</evidence>
<dbReference type="PANTHER" id="PTHR43792">
    <property type="entry name" value="GNAT FAMILY, PUTATIVE (AFU_ORTHOLOGUE AFUA_3G00765)-RELATED-RELATED"/>
    <property type="match status" value="1"/>
</dbReference>
<name>A0ABU2MTZ4_9ACTN</name>
<dbReference type="Pfam" id="PF13302">
    <property type="entry name" value="Acetyltransf_3"/>
    <property type="match status" value="1"/>
</dbReference>
<sequence>MHVHLITARLRLRRFTGDDAAALATLHGDPQVMRHIDDGRPVACTVVERETLPALLREYDQLPSGFGCFAAEERATDAFVGWFSLRPAASRGLAGGTELGYRLVPAAWGHGYATEGARALIRHGFEGLDVERIVATTMTVNVASRRVMEKAGLRLVRTFFEEWPEYLEGAEHGDVEYALPREEWAAGQYERD</sequence>
<comment type="caution">
    <text evidence="2">The sequence shown here is derived from an EMBL/GenBank/DDBJ whole genome shotgun (WGS) entry which is preliminary data.</text>
</comment>
<dbReference type="Gene3D" id="3.40.630.30">
    <property type="match status" value="1"/>
</dbReference>
<dbReference type="PROSITE" id="PS51186">
    <property type="entry name" value="GNAT"/>
    <property type="match status" value="1"/>
</dbReference>
<dbReference type="InterPro" id="IPR051531">
    <property type="entry name" value="N-acetyltransferase"/>
</dbReference>
<dbReference type="EMBL" id="JAVREL010000012">
    <property type="protein sequence ID" value="MDT0345109.1"/>
    <property type="molecule type" value="Genomic_DNA"/>
</dbReference>
<proteinExistence type="predicted"/>
<organism evidence="2 3">
    <name type="scientific">Streptomyces litchfieldiae</name>
    <dbReference type="NCBI Taxonomy" id="3075543"/>
    <lineage>
        <taxon>Bacteria</taxon>
        <taxon>Bacillati</taxon>
        <taxon>Actinomycetota</taxon>
        <taxon>Actinomycetes</taxon>
        <taxon>Kitasatosporales</taxon>
        <taxon>Streptomycetaceae</taxon>
        <taxon>Streptomyces</taxon>
    </lineage>
</organism>
<evidence type="ECO:0000313" key="3">
    <source>
        <dbReference type="Proteomes" id="UP001183246"/>
    </source>
</evidence>
<dbReference type="Proteomes" id="UP001183246">
    <property type="component" value="Unassembled WGS sequence"/>
</dbReference>
<gene>
    <name evidence="2" type="ORF">RM590_21250</name>
</gene>